<evidence type="ECO:0000256" key="1">
    <source>
        <dbReference type="ARBA" id="ARBA00010118"/>
    </source>
</evidence>
<keyword evidence="6" id="KW-1185">Reference proteome</keyword>
<organism evidence="5 6">
    <name type="scientific">Chlamydomonas reinhardtii</name>
    <name type="common">Chlamydomonas smithii</name>
    <dbReference type="NCBI Taxonomy" id="3055"/>
    <lineage>
        <taxon>Eukaryota</taxon>
        <taxon>Viridiplantae</taxon>
        <taxon>Chlorophyta</taxon>
        <taxon>core chlorophytes</taxon>
        <taxon>Chlorophyceae</taxon>
        <taxon>CS clade</taxon>
        <taxon>Chlamydomonadales</taxon>
        <taxon>Chlamydomonadaceae</taxon>
        <taxon>Chlamydomonas</taxon>
    </lineage>
</organism>
<keyword evidence="3" id="KW-0732">Signal</keyword>
<dbReference type="AlphaFoldDB" id="A0A2K3DKU1"/>
<dbReference type="Proteomes" id="UP000006906">
    <property type="component" value="Chromosome 7"/>
</dbReference>
<reference evidence="5 6" key="1">
    <citation type="journal article" date="2007" name="Science">
        <title>The Chlamydomonas genome reveals the evolution of key animal and plant functions.</title>
        <authorList>
            <person name="Merchant S.S."/>
            <person name="Prochnik S.E."/>
            <person name="Vallon O."/>
            <person name="Harris E.H."/>
            <person name="Karpowicz S.J."/>
            <person name="Witman G.B."/>
            <person name="Terry A."/>
            <person name="Salamov A."/>
            <person name="Fritz-Laylin L.K."/>
            <person name="Marechal-Drouard L."/>
            <person name="Marshall W.F."/>
            <person name="Qu L.H."/>
            <person name="Nelson D.R."/>
            <person name="Sanderfoot A.A."/>
            <person name="Spalding M.H."/>
            <person name="Kapitonov V.V."/>
            <person name="Ren Q."/>
            <person name="Ferris P."/>
            <person name="Lindquist E."/>
            <person name="Shapiro H."/>
            <person name="Lucas S.M."/>
            <person name="Grimwood J."/>
            <person name="Schmutz J."/>
            <person name="Cardol P."/>
            <person name="Cerutti H."/>
            <person name="Chanfreau G."/>
            <person name="Chen C.L."/>
            <person name="Cognat V."/>
            <person name="Croft M.T."/>
            <person name="Dent R."/>
            <person name="Dutcher S."/>
            <person name="Fernandez E."/>
            <person name="Fukuzawa H."/>
            <person name="Gonzalez-Ballester D."/>
            <person name="Gonzalez-Halphen D."/>
            <person name="Hallmann A."/>
            <person name="Hanikenne M."/>
            <person name="Hippler M."/>
            <person name="Inwood W."/>
            <person name="Jabbari K."/>
            <person name="Kalanon M."/>
            <person name="Kuras R."/>
            <person name="Lefebvre P.A."/>
            <person name="Lemaire S.D."/>
            <person name="Lobanov A.V."/>
            <person name="Lohr M."/>
            <person name="Manuell A."/>
            <person name="Meier I."/>
            <person name="Mets L."/>
            <person name="Mittag M."/>
            <person name="Mittelmeier T."/>
            <person name="Moroney J.V."/>
            <person name="Moseley J."/>
            <person name="Napoli C."/>
            <person name="Nedelcu A.M."/>
            <person name="Niyogi K."/>
            <person name="Novoselov S.V."/>
            <person name="Paulsen I.T."/>
            <person name="Pazour G."/>
            <person name="Purton S."/>
            <person name="Ral J.P."/>
            <person name="Riano-Pachon D.M."/>
            <person name="Riekhof W."/>
            <person name="Rymarquis L."/>
            <person name="Schroda M."/>
            <person name="Stern D."/>
            <person name="Umen J."/>
            <person name="Willows R."/>
            <person name="Wilson N."/>
            <person name="Zimmer S.L."/>
            <person name="Allmer J."/>
            <person name="Balk J."/>
            <person name="Bisova K."/>
            <person name="Chen C.J."/>
            <person name="Elias M."/>
            <person name="Gendler K."/>
            <person name="Hauser C."/>
            <person name="Lamb M.R."/>
            <person name="Ledford H."/>
            <person name="Long J.C."/>
            <person name="Minagawa J."/>
            <person name="Page M.D."/>
            <person name="Pan J."/>
            <person name="Pootakham W."/>
            <person name="Roje S."/>
            <person name="Rose A."/>
            <person name="Stahlberg E."/>
            <person name="Terauchi A.M."/>
            <person name="Yang P."/>
            <person name="Ball S."/>
            <person name="Bowler C."/>
            <person name="Dieckmann C.L."/>
            <person name="Gladyshev V.N."/>
            <person name="Green P."/>
            <person name="Jorgensen R."/>
            <person name="Mayfield S."/>
            <person name="Mueller-Roeber B."/>
            <person name="Rajamani S."/>
            <person name="Sayre R.T."/>
            <person name="Brokstein P."/>
            <person name="Dubchak I."/>
            <person name="Goodstein D."/>
            <person name="Hornick L."/>
            <person name="Huang Y.W."/>
            <person name="Jhaveri J."/>
            <person name="Luo Y."/>
            <person name="Martinez D."/>
            <person name="Ngau W.C."/>
            <person name="Otillar B."/>
            <person name="Poliakov A."/>
            <person name="Porter A."/>
            <person name="Szajkowski L."/>
            <person name="Werner G."/>
            <person name="Zhou K."/>
            <person name="Grigoriev I.V."/>
            <person name="Rokhsar D.S."/>
            <person name="Grossman A.R."/>
        </authorList>
    </citation>
    <scope>NUCLEOTIDE SEQUENCE [LARGE SCALE GENOMIC DNA]</scope>
    <source>
        <strain evidence="6">CC-503</strain>
    </source>
</reference>
<dbReference type="PaxDb" id="3055-EDP04022"/>
<dbReference type="SMART" id="SM00672">
    <property type="entry name" value="CAP10"/>
    <property type="match status" value="1"/>
</dbReference>
<evidence type="ECO:0000259" key="4">
    <source>
        <dbReference type="SMART" id="SM00672"/>
    </source>
</evidence>
<evidence type="ECO:0000313" key="5">
    <source>
        <dbReference type="EMBL" id="PNW81152.1"/>
    </source>
</evidence>
<dbReference type="Pfam" id="PF05686">
    <property type="entry name" value="Glyco_transf_90"/>
    <property type="match status" value="1"/>
</dbReference>
<dbReference type="GeneID" id="5718015"/>
<dbReference type="EMBL" id="CM008968">
    <property type="protein sequence ID" value="PNW81152.1"/>
    <property type="molecule type" value="Genomic_DNA"/>
</dbReference>
<proteinExistence type="inferred from homology"/>
<dbReference type="InterPro" id="IPR051091">
    <property type="entry name" value="O-Glucosyltr/Glycosyltrsf_90"/>
</dbReference>
<dbReference type="InterPro" id="IPR006598">
    <property type="entry name" value="CAP10"/>
</dbReference>
<protein>
    <recommendedName>
        <fullName evidence="4">Glycosyl transferase CAP10 domain-containing protein</fullName>
    </recommendedName>
</protein>
<dbReference type="Gramene" id="PNW81152">
    <property type="protein sequence ID" value="PNW81152"/>
    <property type="gene ID" value="CHLRE_07g344500v5"/>
</dbReference>
<dbReference type="RefSeq" id="XP_042922994.1">
    <property type="nucleotide sequence ID" value="XM_043064426.1"/>
</dbReference>
<sequence length="433" mass="50300">MVLVMMFLFLFSTKVVTAIDPKTVKPFFDLLEVPVGHLEPAEHEWAQHLRENLEADIAYWRQRAPLKANAAMQLYDDLMRLHNLKAVHQLVLIYKNQIYYPFAQDPHRRYPPDSSAPQIHAFYNHLQPLLDRGDLKLPDVLFVHNVEDNQPRWCGPGRNCSAPLLSLIKTVDAATGNDTDILIPQFLYVARSSYQYPWHLKKDVAFFRGTPFCSNWWLGKFKPECETPCTRAWLAYLSMRDEDQGRGQSVLDVALTAPYKGVSTCVNKAPPVMKTVPLANHTYYKYLIHLEGHTASFRLDMLLHTNSLVLLQNQPFLAHYSRSLKPDVHFVPFWNTTSRGREDIYDVVQAVRHKDSVYPEEIQHMIREGQSFAVRFLTLAARVRYLRDALLAYKSLFSDMDPFIEELVVRMRERGFQIPRDIAGSSDRRKRRK</sequence>
<dbReference type="PANTHER" id="PTHR12203">
    <property type="entry name" value="KDEL LYS-ASP-GLU-LEU CONTAINING - RELATED"/>
    <property type="match status" value="1"/>
</dbReference>
<dbReference type="InParanoid" id="A0A2K3DKU1"/>
<feature type="signal peptide" evidence="3">
    <location>
        <begin position="1"/>
        <end position="18"/>
    </location>
</feature>
<gene>
    <name evidence="5" type="ORF">CHLRE_07g344500v5</name>
</gene>
<feature type="domain" description="Glycosyl transferase CAP10" evidence="4">
    <location>
        <begin position="136"/>
        <end position="394"/>
    </location>
</feature>
<accession>A0A2K3DKU1</accession>
<dbReference type="ExpressionAtlas" id="A0A2K3DKU1">
    <property type="expression patterns" value="baseline"/>
</dbReference>
<dbReference type="OrthoDB" id="541052at2759"/>
<feature type="chain" id="PRO_5014426366" description="Glycosyl transferase CAP10 domain-containing protein" evidence="3">
    <location>
        <begin position="19"/>
        <end position="433"/>
    </location>
</feature>
<dbReference type="PANTHER" id="PTHR12203:SF35">
    <property type="entry name" value="PROTEIN O-GLUCOSYLTRANSFERASE 1"/>
    <property type="match status" value="1"/>
</dbReference>
<dbReference type="KEGG" id="cre:CHLRE_07g344500v5"/>
<keyword evidence="2" id="KW-0808">Transferase</keyword>
<comment type="similarity">
    <text evidence="1">Belongs to the glycosyltransferase 90 family.</text>
</comment>
<evidence type="ECO:0000256" key="2">
    <source>
        <dbReference type="ARBA" id="ARBA00022679"/>
    </source>
</evidence>
<dbReference type="GO" id="GO:0016740">
    <property type="term" value="F:transferase activity"/>
    <property type="evidence" value="ECO:0007669"/>
    <property type="project" value="UniProtKB-KW"/>
</dbReference>
<evidence type="ECO:0000256" key="3">
    <source>
        <dbReference type="SAM" id="SignalP"/>
    </source>
</evidence>
<name>A0A2K3DKU1_CHLRE</name>
<evidence type="ECO:0000313" key="6">
    <source>
        <dbReference type="Proteomes" id="UP000006906"/>
    </source>
</evidence>